<dbReference type="SMART" id="SM00280">
    <property type="entry name" value="KAZAL"/>
    <property type="match status" value="2"/>
</dbReference>
<dbReference type="AlphaFoldDB" id="W8BW39"/>
<dbReference type="KEGG" id="ccat:101461368"/>
<gene>
    <name evidence="3" type="primary">ESM1</name>
</gene>
<dbReference type="InterPro" id="IPR036058">
    <property type="entry name" value="Kazal_dom_sf"/>
</dbReference>
<dbReference type="PROSITE" id="PS51465">
    <property type="entry name" value="KAZAL_2"/>
    <property type="match status" value="2"/>
</dbReference>
<protein>
    <submittedName>
        <fullName evidence="3">Enhancer of split M1 protein</fullName>
    </submittedName>
</protein>
<proteinExistence type="evidence at transcript level"/>
<feature type="chain" id="PRO_5004906573" evidence="1">
    <location>
        <begin position="20"/>
        <end position="173"/>
    </location>
</feature>
<dbReference type="Pfam" id="PF07648">
    <property type="entry name" value="Kazal_2"/>
    <property type="match status" value="2"/>
</dbReference>
<organism evidence="3">
    <name type="scientific">Ceratitis capitata</name>
    <name type="common">Mediterranean fruit fly</name>
    <name type="synonym">Tephritis capitata</name>
    <dbReference type="NCBI Taxonomy" id="7213"/>
    <lineage>
        <taxon>Eukaryota</taxon>
        <taxon>Metazoa</taxon>
        <taxon>Ecdysozoa</taxon>
        <taxon>Arthropoda</taxon>
        <taxon>Hexapoda</taxon>
        <taxon>Insecta</taxon>
        <taxon>Pterygota</taxon>
        <taxon>Neoptera</taxon>
        <taxon>Endopterygota</taxon>
        <taxon>Diptera</taxon>
        <taxon>Brachycera</taxon>
        <taxon>Muscomorpha</taxon>
        <taxon>Tephritoidea</taxon>
        <taxon>Tephritidae</taxon>
        <taxon>Ceratitis</taxon>
        <taxon>Ceratitis</taxon>
    </lineage>
</organism>
<reference evidence="3" key="2">
    <citation type="journal article" date="2014" name="BMC Genomics">
        <title>A genomic perspective to assessing quality of mass-reared SIT flies used in Mediterranean fruit fly (Ceratitis capitata) eradication in California.</title>
        <authorList>
            <person name="Calla B."/>
            <person name="Hall B."/>
            <person name="Hou S."/>
            <person name="Geib S.M."/>
        </authorList>
    </citation>
    <scope>NUCLEOTIDE SEQUENCE</scope>
</reference>
<sequence>MLSKKSIVIFATLLAYCHANAVASTDETNVNGNEDQEEACPVVCPALYAPTCGFDGADYQEFVNPCMLQVTNCARRKERALKKPFAKLDIDWCKTKQIDNLYDFLGDLAANLDKPECLRPCPMIFDPVCITNGDVRVTIATACQLDMYNCALKGTKLGSNLFRILSSRKCEQS</sequence>
<evidence type="ECO:0000259" key="2">
    <source>
        <dbReference type="PROSITE" id="PS51465"/>
    </source>
</evidence>
<evidence type="ECO:0000256" key="1">
    <source>
        <dbReference type="SAM" id="SignalP"/>
    </source>
</evidence>
<reference evidence="3" key="1">
    <citation type="submission" date="2013-07" db="EMBL/GenBank/DDBJ databases">
        <authorList>
            <person name="Geib S."/>
        </authorList>
    </citation>
    <scope>NUCLEOTIDE SEQUENCE</scope>
</reference>
<dbReference type="GeneID" id="101461368"/>
<feature type="signal peptide" evidence="1">
    <location>
        <begin position="1"/>
        <end position="19"/>
    </location>
</feature>
<dbReference type="OrthoDB" id="88467at2759"/>
<name>W8BW39_CERCA</name>
<dbReference type="InterPro" id="IPR002350">
    <property type="entry name" value="Kazal_dom"/>
</dbReference>
<dbReference type="EMBL" id="GAMC01005397">
    <property type="protein sequence ID" value="JAC01159.1"/>
    <property type="molecule type" value="mRNA"/>
</dbReference>
<feature type="domain" description="Kazal-like" evidence="2">
    <location>
        <begin position="34"/>
        <end position="95"/>
    </location>
</feature>
<dbReference type="CTD" id="43154"/>
<accession>W8BW39</accession>
<evidence type="ECO:0000313" key="3">
    <source>
        <dbReference type="EMBL" id="JAC01159.1"/>
    </source>
</evidence>
<dbReference type="SUPFAM" id="SSF100895">
    <property type="entry name" value="Kazal-type serine protease inhibitors"/>
    <property type="match status" value="1"/>
</dbReference>
<keyword evidence="1" id="KW-0732">Signal</keyword>
<dbReference type="Gene3D" id="3.30.60.30">
    <property type="match status" value="2"/>
</dbReference>
<feature type="domain" description="Kazal-like" evidence="2">
    <location>
        <begin position="111"/>
        <end position="172"/>
    </location>
</feature>